<feature type="compositionally biased region" description="Basic and acidic residues" evidence="1">
    <location>
        <begin position="47"/>
        <end position="58"/>
    </location>
</feature>
<feature type="region of interest" description="Disordered" evidence="1">
    <location>
        <begin position="80"/>
        <end position="144"/>
    </location>
</feature>
<evidence type="ECO:0000313" key="4">
    <source>
        <dbReference type="Proteomes" id="UP001590950"/>
    </source>
</evidence>
<keyword evidence="4" id="KW-1185">Reference proteome</keyword>
<reference evidence="3 4" key="1">
    <citation type="submission" date="2024-09" db="EMBL/GenBank/DDBJ databases">
        <title>Rethinking Asexuality: The Enigmatic Case of Functional Sexual Genes in Lepraria (Stereocaulaceae).</title>
        <authorList>
            <person name="Doellman M."/>
            <person name="Sun Y."/>
            <person name="Barcenas-Pena A."/>
            <person name="Lumbsch H.T."/>
            <person name="Grewe F."/>
        </authorList>
    </citation>
    <scope>NUCLEOTIDE SEQUENCE [LARGE SCALE GENOMIC DNA]</scope>
    <source>
        <strain evidence="3 4">Mercado 3170</strain>
    </source>
</reference>
<feature type="chain" id="PRO_5046185424" evidence="2">
    <location>
        <begin position="32"/>
        <end position="217"/>
    </location>
</feature>
<evidence type="ECO:0000256" key="1">
    <source>
        <dbReference type="SAM" id="MobiDB-lite"/>
    </source>
</evidence>
<evidence type="ECO:0000313" key="3">
    <source>
        <dbReference type="EMBL" id="KAL2045020.1"/>
    </source>
</evidence>
<name>A0ABR4AGY8_9LECA</name>
<organism evidence="3 4">
    <name type="scientific">Stereocaulon virgatum</name>
    <dbReference type="NCBI Taxonomy" id="373712"/>
    <lineage>
        <taxon>Eukaryota</taxon>
        <taxon>Fungi</taxon>
        <taxon>Dikarya</taxon>
        <taxon>Ascomycota</taxon>
        <taxon>Pezizomycotina</taxon>
        <taxon>Lecanoromycetes</taxon>
        <taxon>OSLEUM clade</taxon>
        <taxon>Lecanoromycetidae</taxon>
        <taxon>Lecanorales</taxon>
        <taxon>Lecanorineae</taxon>
        <taxon>Stereocaulaceae</taxon>
        <taxon>Stereocaulon</taxon>
    </lineage>
</organism>
<proteinExistence type="predicted"/>
<feature type="compositionally biased region" description="Polar residues" evidence="1">
    <location>
        <begin position="102"/>
        <end position="119"/>
    </location>
</feature>
<feature type="compositionally biased region" description="Low complexity" evidence="1">
    <location>
        <begin position="120"/>
        <end position="131"/>
    </location>
</feature>
<dbReference type="Proteomes" id="UP001590950">
    <property type="component" value="Unassembled WGS sequence"/>
</dbReference>
<feature type="compositionally biased region" description="Polar residues" evidence="1">
    <location>
        <begin position="175"/>
        <end position="186"/>
    </location>
</feature>
<comment type="caution">
    <text evidence="3">The sequence shown here is derived from an EMBL/GenBank/DDBJ whole genome shotgun (WGS) entry which is preliminary data.</text>
</comment>
<gene>
    <name evidence="3" type="ORF">N7G274_002795</name>
</gene>
<keyword evidence="2" id="KW-0732">Signal</keyword>
<feature type="region of interest" description="Disordered" evidence="1">
    <location>
        <begin position="159"/>
        <end position="186"/>
    </location>
</feature>
<feature type="signal peptide" evidence="2">
    <location>
        <begin position="1"/>
        <end position="31"/>
    </location>
</feature>
<evidence type="ECO:0000256" key="2">
    <source>
        <dbReference type="SAM" id="SignalP"/>
    </source>
</evidence>
<protein>
    <submittedName>
        <fullName evidence="3">Uncharacterized protein</fullName>
    </submittedName>
</protein>
<dbReference type="EMBL" id="JBEFKJ010000008">
    <property type="protein sequence ID" value="KAL2045020.1"/>
    <property type="molecule type" value="Genomic_DNA"/>
</dbReference>
<accession>A0ABR4AGY8</accession>
<feature type="region of interest" description="Disordered" evidence="1">
    <location>
        <begin position="36"/>
        <end position="60"/>
    </location>
</feature>
<sequence length="217" mass="23827">MQASPNNFKTFVSIRMRYLIPAAMLVSTALALPALPPPPSTKSPTSSHHDTSDPDHVYTHTSSMWSEPFSEHYRDQYNHVKTSTTSPPLTHHNASDDHHVHTYTSPIWSEPSSNTSPQPHASNHTNTTSTTRNQFPPSQHHMASNHGIKQELAITLSAKGGSREAGTASPYAPERTQSTSSQHNEYSPTLTVPISVVQPTAKNYLGNVQKPTQMFPA</sequence>